<keyword evidence="2" id="KW-1185">Reference proteome</keyword>
<sequence length="64" mass="7142">MYWPDHKFQIWNYADFGYRSGSSGDGTDGNEGASRVSGRGDSVFYSFLGKEEEGKRNAREISPA</sequence>
<accession>A0A6G1EJS3</accession>
<protein>
    <submittedName>
        <fullName evidence="1">Uncharacterized protein</fullName>
    </submittedName>
</protein>
<evidence type="ECO:0000313" key="1">
    <source>
        <dbReference type="EMBL" id="KAF0924999.1"/>
    </source>
</evidence>
<name>A0A6G1EJS3_9ORYZ</name>
<reference evidence="1 2" key="1">
    <citation type="submission" date="2019-11" db="EMBL/GenBank/DDBJ databases">
        <title>Whole genome sequence of Oryza granulata.</title>
        <authorList>
            <person name="Li W."/>
        </authorList>
    </citation>
    <scope>NUCLEOTIDE SEQUENCE [LARGE SCALE GENOMIC DNA]</scope>
    <source>
        <strain evidence="2">cv. Menghai</strain>
        <tissue evidence="1">Leaf</tissue>
    </source>
</reference>
<proteinExistence type="predicted"/>
<evidence type="ECO:0000313" key="2">
    <source>
        <dbReference type="Proteomes" id="UP000479710"/>
    </source>
</evidence>
<dbReference type="AlphaFoldDB" id="A0A6G1EJS3"/>
<dbReference type="EMBL" id="SPHZ02000003">
    <property type="protein sequence ID" value="KAF0924999.1"/>
    <property type="molecule type" value="Genomic_DNA"/>
</dbReference>
<gene>
    <name evidence="1" type="ORF">E2562_015062</name>
</gene>
<dbReference type="Proteomes" id="UP000479710">
    <property type="component" value="Unassembled WGS sequence"/>
</dbReference>
<organism evidence="1 2">
    <name type="scientific">Oryza meyeriana var. granulata</name>
    <dbReference type="NCBI Taxonomy" id="110450"/>
    <lineage>
        <taxon>Eukaryota</taxon>
        <taxon>Viridiplantae</taxon>
        <taxon>Streptophyta</taxon>
        <taxon>Embryophyta</taxon>
        <taxon>Tracheophyta</taxon>
        <taxon>Spermatophyta</taxon>
        <taxon>Magnoliopsida</taxon>
        <taxon>Liliopsida</taxon>
        <taxon>Poales</taxon>
        <taxon>Poaceae</taxon>
        <taxon>BOP clade</taxon>
        <taxon>Oryzoideae</taxon>
        <taxon>Oryzeae</taxon>
        <taxon>Oryzinae</taxon>
        <taxon>Oryza</taxon>
        <taxon>Oryza meyeriana</taxon>
    </lineage>
</organism>
<comment type="caution">
    <text evidence="1">The sequence shown here is derived from an EMBL/GenBank/DDBJ whole genome shotgun (WGS) entry which is preliminary data.</text>
</comment>